<evidence type="ECO:0000259" key="11">
    <source>
        <dbReference type="SMART" id="SM01011"/>
    </source>
</evidence>
<keyword evidence="12" id="KW-0031">Aminopeptidase</keyword>
<accession>A0A1E5T4T0</accession>
<dbReference type="EMBL" id="MDGQ01000003">
    <property type="protein sequence ID" value="OEK06372.1"/>
    <property type="molecule type" value="Genomic_DNA"/>
</dbReference>
<dbReference type="InterPro" id="IPR007865">
    <property type="entry name" value="Aminopep_P_N"/>
</dbReference>
<keyword evidence="5" id="KW-0645">Protease</keyword>
<dbReference type="GO" id="GO:0030145">
    <property type="term" value="F:manganese ion binding"/>
    <property type="evidence" value="ECO:0007669"/>
    <property type="project" value="InterPro"/>
</dbReference>
<dbReference type="InterPro" id="IPR052433">
    <property type="entry name" value="X-Pro_dipept-like"/>
</dbReference>
<keyword evidence="8" id="KW-0482">Metalloprotease</keyword>
<evidence type="ECO:0000256" key="2">
    <source>
        <dbReference type="ARBA" id="ARBA00001936"/>
    </source>
</evidence>
<evidence type="ECO:0000256" key="1">
    <source>
        <dbReference type="ARBA" id="ARBA00001424"/>
    </source>
</evidence>
<comment type="caution">
    <text evidence="12">The sequence shown here is derived from an EMBL/GenBank/DDBJ whole genome shotgun (WGS) entry which is preliminary data.</text>
</comment>
<dbReference type="SUPFAM" id="SSF53092">
    <property type="entry name" value="Creatinase/prolidase N-terminal domain"/>
    <property type="match status" value="1"/>
</dbReference>
<keyword evidence="6 10" id="KW-0479">Metal-binding</keyword>
<comment type="cofactor">
    <cofactor evidence="2">
        <name>Mn(2+)</name>
        <dbReference type="ChEBI" id="CHEBI:29035"/>
    </cofactor>
</comment>
<keyword evidence="9" id="KW-0464">Manganese</keyword>
<organism evidence="12 13">
    <name type="scientific">Roseivirga misakiensis</name>
    <dbReference type="NCBI Taxonomy" id="1563681"/>
    <lineage>
        <taxon>Bacteria</taxon>
        <taxon>Pseudomonadati</taxon>
        <taxon>Bacteroidota</taxon>
        <taxon>Cytophagia</taxon>
        <taxon>Cytophagales</taxon>
        <taxon>Roseivirgaceae</taxon>
        <taxon>Roseivirga</taxon>
    </lineage>
</organism>
<evidence type="ECO:0000256" key="5">
    <source>
        <dbReference type="ARBA" id="ARBA00022670"/>
    </source>
</evidence>
<gene>
    <name evidence="12" type="ORF">BFP71_01465</name>
</gene>
<evidence type="ECO:0000256" key="9">
    <source>
        <dbReference type="ARBA" id="ARBA00023211"/>
    </source>
</evidence>
<keyword evidence="7" id="KW-0378">Hydrolase</keyword>
<reference evidence="12 13" key="1">
    <citation type="submission" date="2016-08" db="EMBL/GenBank/DDBJ databases">
        <title>Draft genome of Fabibacter sp. strain SK-8.</title>
        <authorList>
            <person name="Wong S.-K."/>
            <person name="Hamasaki K."/>
            <person name="Yoshizawa S."/>
        </authorList>
    </citation>
    <scope>NUCLEOTIDE SEQUENCE [LARGE SCALE GENOMIC DNA]</scope>
    <source>
        <strain evidence="12 13">SK-8</strain>
    </source>
</reference>
<comment type="catalytic activity">
    <reaction evidence="1">
        <text>Release of any N-terminal amino acid, including proline, that is linked to proline, even from a dipeptide or tripeptide.</text>
        <dbReference type="EC" id="3.4.11.9"/>
    </reaction>
</comment>
<evidence type="ECO:0000313" key="13">
    <source>
        <dbReference type="Proteomes" id="UP000095552"/>
    </source>
</evidence>
<dbReference type="GO" id="GO:0006508">
    <property type="term" value="P:proteolysis"/>
    <property type="evidence" value="ECO:0007669"/>
    <property type="project" value="UniProtKB-KW"/>
</dbReference>
<dbReference type="CDD" id="cd01087">
    <property type="entry name" value="Prolidase"/>
    <property type="match status" value="1"/>
</dbReference>
<dbReference type="Gene3D" id="3.40.350.10">
    <property type="entry name" value="Creatinase/prolidase N-terminal domain"/>
    <property type="match status" value="1"/>
</dbReference>
<dbReference type="InterPro" id="IPR029149">
    <property type="entry name" value="Creatin/AminoP/Spt16_N"/>
</dbReference>
<feature type="domain" description="Aminopeptidase P N-terminal" evidence="11">
    <location>
        <begin position="6"/>
        <end position="142"/>
    </location>
</feature>
<dbReference type="InterPro" id="IPR001131">
    <property type="entry name" value="Peptidase_M24B_aminopep-P_CS"/>
</dbReference>
<evidence type="ECO:0000256" key="6">
    <source>
        <dbReference type="ARBA" id="ARBA00022723"/>
    </source>
</evidence>
<dbReference type="EC" id="3.4.11.9" evidence="4"/>
<dbReference type="Proteomes" id="UP000095552">
    <property type="component" value="Unassembled WGS sequence"/>
</dbReference>
<dbReference type="RefSeq" id="WP_069833683.1">
    <property type="nucleotide sequence ID" value="NZ_MDGQ01000003.1"/>
</dbReference>
<name>A0A1E5T4T0_9BACT</name>
<evidence type="ECO:0000256" key="3">
    <source>
        <dbReference type="ARBA" id="ARBA00008766"/>
    </source>
</evidence>
<evidence type="ECO:0000256" key="10">
    <source>
        <dbReference type="RuleBase" id="RU000590"/>
    </source>
</evidence>
<dbReference type="Gene3D" id="3.90.230.10">
    <property type="entry name" value="Creatinase/methionine aminopeptidase superfamily"/>
    <property type="match status" value="1"/>
</dbReference>
<evidence type="ECO:0000256" key="7">
    <source>
        <dbReference type="ARBA" id="ARBA00022801"/>
    </source>
</evidence>
<proteinExistence type="inferred from homology"/>
<dbReference type="GO" id="GO:0070006">
    <property type="term" value="F:metalloaminopeptidase activity"/>
    <property type="evidence" value="ECO:0007669"/>
    <property type="project" value="InterPro"/>
</dbReference>
<dbReference type="PANTHER" id="PTHR43226">
    <property type="entry name" value="XAA-PRO AMINOPEPTIDASE 3"/>
    <property type="match status" value="1"/>
</dbReference>
<dbReference type="Pfam" id="PF00557">
    <property type="entry name" value="Peptidase_M24"/>
    <property type="match status" value="1"/>
</dbReference>
<evidence type="ECO:0000256" key="8">
    <source>
        <dbReference type="ARBA" id="ARBA00023049"/>
    </source>
</evidence>
<dbReference type="AlphaFoldDB" id="A0A1E5T4T0"/>
<evidence type="ECO:0000256" key="4">
    <source>
        <dbReference type="ARBA" id="ARBA00012574"/>
    </source>
</evidence>
<dbReference type="SUPFAM" id="SSF55920">
    <property type="entry name" value="Creatinase/aminopeptidase"/>
    <property type="match status" value="1"/>
</dbReference>
<protein>
    <recommendedName>
        <fullName evidence="4">Xaa-Pro aminopeptidase</fullName>
        <ecNumber evidence="4">3.4.11.9</ecNumber>
    </recommendedName>
</protein>
<keyword evidence="13" id="KW-1185">Reference proteome</keyword>
<dbReference type="InterPro" id="IPR000994">
    <property type="entry name" value="Pept_M24"/>
</dbReference>
<dbReference type="PANTHER" id="PTHR43226:SF4">
    <property type="entry name" value="XAA-PRO AMINOPEPTIDASE 3"/>
    <property type="match status" value="1"/>
</dbReference>
<dbReference type="PROSITE" id="PS00491">
    <property type="entry name" value="PROLINE_PEPTIDASE"/>
    <property type="match status" value="1"/>
</dbReference>
<sequence length="429" mass="48939">MRYEHIGKALFIKNREKLKAKMKPNSVAIICSNDIMPTNADGTMSFRQNSNLLYFSGIDQEESMLIVAPDFPNPKMREVLFVRETNELIAVWEGHKYTMEEATETSGVETVMWVDKFENTLNTILAETDNIYLYNNEHIRNGSEVETRSDRFNKWCQTKYGNYNFERLAPIAYDLRTVKEEREIALMQTACDLTDSGFRRILEFVKPGVWEFEVEAEYLHEFVRQRSKGFAYTPIIAGGGNACVLHYIENKDQLKDGDLLLMDVGAEYANYNADMTRVIPVNGRFTDRQKAVYNAVLRVKNAATALLTPGNSIPDYHEAVGEIMSKELVDLGLISLEDIKNENPDWPAYKKYFMHGTSHHIGLDVHDVASIYTDFKPGMVFTVEPGIYIPDEGIGIRLEDDIVITEDGHLNLMANIPIEAEEIEDIMNA</sequence>
<dbReference type="Pfam" id="PF05195">
    <property type="entry name" value="AMP_N"/>
    <property type="match status" value="1"/>
</dbReference>
<dbReference type="STRING" id="1563681.BFP71_01465"/>
<evidence type="ECO:0000313" key="12">
    <source>
        <dbReference type="EMBL" id="OEK06372.1"/>
    </source>
</evidence>
<dbReference type="InterPro" id="IPR036005">
    <property type="entry name" value="Creatinase/aminopeptidase-like"/>
</dbReference>
<dbReference type="SMART" id="SM01011">
    <property type="entry name" value="AMP_N"/>
    <property type="match status" value="1"/>
</dbReference>
<dbReference type="OrthoDB" id="9806388at2"/>
<comment type="similarity">
    <text evidence="3 10">Belongs to the peptidase M24B family.</text>
</comment>